<keyword evidence="6" id="KW-0539">Nucleus</keyword>
<name>A0ABD3IRJ4_EUCGL</name>
<gene>
    <name evidence="9" type="ORF">ACJRO7_008261</name>
</gene>
<evidence type="ECO:0000313" key="10">
    <source>
        <dbReference type="Proteomes" id="UP001634007"/>
    </source>
</evidence>
<dbReference type="FunFam" id="1.10.10.790:FF:000012">
    <property type="entry name" value="G patch domain-containing protein TGH"/>
    <property type="match status" value="1"/>
</dbReference>
<dbReference type="SUPFAM" id="SSF109905">
    <property type="entry name" value="Surp module (SWAP domain)"/>
    <property type="match status" value="1"/>
</dbReference>
<dbReference type="InterPro" id="IPR011666">
    <property type="entry name" value="DUF1604"/>
</dbReference>
<keyword evidence="4" id="KW-0694">RNA-binding</keyword>
<protein>
    <recommendedName>
        <fullName evidence="8">SURP motif domain-containing protein</fullName>
    </recommendedName>
</protein>
<organism evidence="9 10">
    <name type="scientific">Eucalyptus globulus</name>
    <name type="common">Tasmanian blue gum</name>
    <dbReference type="NCBI Taxonomy" id="34317"/>
    <lineage>
        <taxon>Eukaryota</taxon>
        <taxon>Viridiplantae</taxon>
        <taxon>Streptophyta</taxon>
        <taxon>Embryophyta</taxon>
        <taxon>Tracheophyta</taxon>
        <taxon>Spermatophyta</taxon>
        <taxon>Magnoliopsida</taxon>
        <taxon>eudicotyledons</taxon>
        <taxon>Gunneridae</taxon>
        <taxon>Pentapetalae</taxon>
        <taxon>rosids</taxon>
        <taxon>malvids</taxon>
        <taxon>Myrtales</taxon>
        <taxon>Myrtaceae</taxon>
        <taxon>Myrtoideae</taxon>
        <taxon>Eucalypteae</taxon>
        <taxon>Eucalyptus</taxon>
    </lineage>
</organism>
<feature type="region of interest" description="Disordered" evidence="7">
    <location>
        <begin position="836"/>
        <end position="1015"/>
    </location>
</feature>
<feature type="compositionally biased region" description="Basic residues" evidence="7">
    <location>
        <begin position="975"/>
        <end position="987"/>
    </location>
</feature>
<dbReference type="PANTHER" id="PTHR13384">
    <property type="entry name" value="G PATCH DOMAIN-CONTAINING PROTEIN 1"/>
    <property type="match status" value="1"/>
</dbReference>
<sequence>MVMDSDEEDFVFHGTPIEREEDVSSRKKKALAEASGNLRTLPAWKQEVRDEEGRRRFHGAFTGGFSAGYYNSVGSKEGWAPQSFTSSRKSRAEVKQQSILNFLDEDEKVELEGRSLATSSQFDTFGFTAAELARKQAEKEHQHRQSAIPGPVPDELILPVTESIGVRLLKKMGWRHGHSIKDSQTKSLYDARREARKAFLAFTSDETNAQPESEPINGDSEDLLELPADTGSVSSKSTPVYVLNPKQDLHGLGYDPYKHAPEFRERKRLRSSGGRELAYGRVTKDNFSKSRNIAPGFGIGALEELDAEDEDVYASGYDFGSFVEEVEEPSRPSLDFQDRPRLTGKENGILRGFRLASNSDNQFQRFDPPVIPKDFEPHHKFSGPLETDRSLYDPPPPESPPPEDSNLKLLIEGVAALVARCGKLFEDLSREKNQSNPLFSFLYGGDFCGYYERRVWEEKQKRNQSKPHMEGKLSVDVPKMTAESRGKILGERPLERSGTTRSSSDVPADVKFQCDLSETFTKPSVLVSTLVFLTVSPSLVHRWDSWKFIYIRSLFQSDIAQVSKPFGDDPAKQDRFEQFLKEKYHGGLRSTDAGANKMSEAARARERLDFEAAAEAIEKGHWRKEFTEGHMGSSSTGGVQFTSGGIGQVKSSKDEDLMTKKLYPKREEFQWRPSPILCKRFDLIDPYMGKPPPAPRARSKMDSLFFIPDSVNLTKVEESAITSTDTLSMPLDNQQSNDIDEKMSEDKVEVEVVGRPVDLYKAIFSDDSDEEKETSIVNNVENPDKKVQAANATLNRLIAGDFLESLGKELGLEVPADGPISSNQDRNLSEKEIAHTSNGDINILPARDRSSAVPQRISQNYELPKDRESAPEGLQPRENKIISGGPREDGKRGNDKLSEERSAKIGVDYLPQDHGNSKAISKSRENRSPLSSEDEKIRKSSRRSHYSSDSESDSSDHRDRYHSRSKEKRRESRREKRRSRRKHRKHGSRDSPGNSSRRRSEKDRADVKRERERVR</sequence>
<evidence type="ECO:0000256" key="7">
    <source>
        <dbReference type="SAM" id="MobiDB-lite"/>
    </source>
</evidence>
<feature type="compositionally biased region" description="Basic and acidic residues" evidence="7">
    <location>
        <begin position="998"/>
        <end position="1015"/>
    </location>
</feature>
<dbReference type="GO" id="GO:0006397">
    <property type="term" value="P:mRNA processing"/>
    <property type="evidence" value="ECO:0007669"/>
    <property type="project" value="UniProtKB-KW"/>
</dbReference>
<evidence type="ECO:0000259" key="8">
    <source>
        <dbReference type="SMART" id="SM00648"/>
    </source>
</evidence>
<feature type="compositionally biased region" description="Basic and acidic residues" evidence="7">
    <location>
        <begin position="863"/>
        <end position="903"/>
    </location>
</feature>
<feature type="compositionally biased region" description="Polar residues" evidence="7">
    <location>
        <begin position="852"/>
        <end position="861"/>
    </location>
</feature>
<reference evidence="9 10" key="1">
    <citation type="submission" date="2024-11" db="EMBL/GenBank/DDBJ databases">
        <title>Chromosome-level genome assembly of Eucalyptus globulus Labill. provides insights into its genome evolution.</title>
        <authorList>
            <person name="Li X."/>
        </authorList>
    </citation>
    <scope>NUCLEOTIDE SEQUENCE [LARGE SCALE GENOMIC DNA]</scope>
    <source>
        <strain evidence="9">CL2024</strain>
        <tissue evidence="9">Fresh tender leaves</tissue>
    </source>
</reference>
<dbReference type="GO" id="GO:0031047">
    <property type="term" value="P:regulatory ncRNA-mediated gene silencing"/>
    <property type="evidence" value="ECO:0007669"/>
    <property type="project" value="UniProtKB-KW"/>
</dbReference>
<feature type="compositionally biased region" description="Basic and acidic residues" evidence="7">
    <location>
        <begin position="922"/>
        <end position="938"/>
    </location>
</feature>
<comment type="caution">
    <text evidence="9">The sequence shown here is derived from an EMBL/GenBank/DDBJ whole genome shotgun (WGS) entry which is preliminary data.</text>
</comment>
<dbReference type="Pfam" id="PF26093">
    <property type="entry name" value="HTH_TGH"/>
    <property type="match status" value="1"/>
</dbReference>
<comment type="subcellular location">
    <subcellularLocation>
        <location evidence="1">Nucleus</location>
    </subcellularLocation>
</comment>
<evidence type="ECO:0000256" key="4">
    <source>
        <dbReference type="ARBA" id="ARBA00022884"/>
    </source>
</evidence>
<evidence type="ECO:0000256" key="2">
    <source>
        <dbReference type="ARBA" id="ARBA00022604"/>
    </source>
</evidence>
<keyword evidence="3" id="KW-0507">mRNA processing</keyword>
<dbReference type="InterPro" id="IPR000061">
    <property type="entry name" value="Surp"/>
</dbReference>
<feature type="compositionally biased region" description="Polar residues" evidence="7">
    <location>
        <begin position="632"/>
        <end position="643"/>
    </location>
</feature>
<dbReference type="Gene3D" id="1.10.10.790">
    <property type="entry name" value="Surp module"/>
    <property type="match status" value="1"/>
</dbReference>
<dbReference type="Pfam" id="PF07713">
    <property type="entry name" value="DUF1604"/>
    <property type="match status" value="1"/>
</dbReference>
<keyword evidence="10" id="KW-1185">Reference proteome</keyword>
<feature type="domain" description="SURP motif" evidence="8">
    <location>
        <begin position="408"/>
        <end position="460"/>
    </location>
</feature>
<feature type="compositionally biased region" description="Basic and acidic residues" evidence="7">
    <location>
        <begin position="954"/>
        <end position="974"/>
    </location>
</feature>
<accession>A0ABD3IRJ4</accession>
<dbReference type="SMART" id="SM00648">
    <property type="entry name" value="SWAP"/>
    <property type="match status" value="1"/>
</dbReference>
<feature type="region of interest" description="Disordered" evidence="7">
    <location>
        <begin position="628"/>
        <end position="650"/>
    </location>
</feature>
<evidence type="ECO:0000256" key="1">
    <source>
        <dbReference type="ARBA" id="ARBA00004123"/>
    </source>
</evidence>
<dbReference type="GO" id="GO:0005634">
    <property type="term" value="C:nucleus"/>
    <property type="evidence" value="ECO:0007669"/>
    <property type="project" value="UniProtKB-SubCell"/>
</dbReference>
<evidence type="ECO:0000256" key="6">
    <source>
        <dbReference type="ARBA" id="ARBA00023242"/>
    </source>
</evidence>
<evidence type="ECO:0000256" key="3">
    <source>
        <dbReference type="ARBA" id="ARBA00022664"/>
    </source>
</evidence>
<feature type="region of interest" description="Disordered" evidence="7">
    <location>
        <begin position="374"/>
        <end position="405"/>
    </location>
</feature>
<dbReference type="Pfam" id="PF01805">
    <property type="entry name" value="Surp"/>
    <property type="match status" value="1"/>
</dbReference>
<dbReference type="InterPro" id="IPR035967">
    <property type="entry name" value="SWAP/Surp_sf"/>
</dbReference>
<keyword evidence="5" id="KW-0943">RNA-mediated gene silencing</keyword>
<keyword evidence="2" id="KW-0341">Growth regulation</keyword>
<evidence type="ECO:0000256" key="5">
    <source>
        <dbReference type="ARBA" id="ARBA00023158"/>
    </source>
</evidence>
<dbReference type="EMBL" id="JBJKBG010000011">
    <property type="protein sequence ID" value="KAL3716648.1"/>
    <property type="molecule type" value="Genomic_DNA"/>
</dbReference>
<evidence type="ECO:0000313" key="9">
    <source>
        <dbReference type="EMBL" id="KAL3716648.1"/>
    </source>
</evidence>
<proteinExistence type="predicted"/>
<dbReference type="PANTHER" id="PTHR13384:SF19">
    <property type="entry name" value="G PATCH DOMAIN-CONTAINING PROTEIN 1"/>
    <property type="match status" value="1"/>
</dbReference>
<feature type="compositionally biased region" description="Pro residues" evidence="7">
    <location>
        <begin position="393"/>
        <end position="403"/>
    </location>
</feature>
<dbReference type="Proteomes" id="UP001634007">
    <property type="component" value="Unassembled WGS sequence"/>
</dbReference>
<dbReference type="AlphaFoldDB" id="A0ABD3IRJ4"/>
<dbReference type="GO" id="GO:0003723">
    <property type="term" value="F:RNA binding"/>
    <property type="evidence" value="ECO:0007669"/>
    <property type="project" value="UniProtKB-KW"/>
</dbReference>